<reference evidence="1" key="1">
    <citation type="submission" date="2019-04" db="EMBL/GenBank/DDBJ databases">
        <title>Microbes associate with the intestines of laboratory mice.</title>
        <authorList>
            <person name="Navarre W."/>
            <person name="Wong E."/>
            <person name="Huang K."/>
            <person name="Tropini C."/>
            <person name="Ng K."/>
            <person name="Yu B."/>
        </authorList>
    </citation>
    <scope>NUCLEOTIDE SEQUENCE</scope>
    <source>
        <strain evidence="1">NM04_E33</strain>
    </source>
</reference>
<proteinExistence type="predicted"/>
<comment type="caution">
    <text evidence="1">The sequence shown here is derived from an EMBL/GenBank/DDBJ whole genome shotgun (WGS) entry which is preliminary data.</text>
</comment>
<name>A0AC61RBC8_9BACT</name>
<sequence length="439" mass="50155">MDIRKIILTLGIASVMSIPVGAKTPKYADVTTHQAGGNYYCYPWLDEAPPAQTPAPAGYEPFHLEHYGRHGSRWHIGYKLFDRSYEILDKAREAGKLTPLGEKTYQAIKKIREDAQGRDGELSDKGAWQHQGIGKRMVENYPQIFNSKTNVDARSTVVIRSILSMFNGLNGIQSMVPDIKIKTDASYADMWYLNYQDTVARKLRNHADSTVVKEFSRRYKDKGDYLKRIINDEKYAKDSIGSRLYHSFLTALLNCQSHSDQPWLVDEIFTPEEVKNRWLQKNASWLMQGGNSKYTNNRMPFTQANLLNNIIESADTAMTSATPSANLRYGHDTIVMPLTALMELDNFGDEINDLDALADMGWHDYLVVPMAANIQMVFYRRPGSTDPDDVLVKVLLNERETTLPIDRGHGPYYKWKDVRKYYKDKIAPYVTGPLPRHIK</sequence>
<gene>
    <name evidence="1" type="ORF">E5331_17665</name>
</gene>
<protein>
    <submittedName>
        <fullName evidence="1">Histidine-type phosphatase</fullName>
    </submittedName>
</protein>
<evidence type="ECO:0000313" key="2">
    <source>
        <dbReference type="Proteomes" id="UP000306319"/>
    </source>
</evidence>
<dbReference type="EMBL" id="SRYB01000037">
    <property type="protein sequence ID" value="TGY76667.1"/>
    <property type="molecule type" value="Genomic_DNA"/>
</dbReference>
<accession>A0AC61RBC8</accession>
<dbReference type="Proteomes" id="UP000306319">
    <property type="component" value="Unassembled WGS sequence"/>
</dbReference>
<keyword evidence="2" id="KW-1185">Reference proteome</keyword>
<organism evidence="1 2">
    <name type="scientific">Lepagella muris</name>
    <dbReference type="NCBI Taxonomy" id="3032870"/>
    <lineage>
        <taxon>Bacteria</taxon>
        <taxon>Pseudomonadati</taxon>
        <taxon>Bacteroidota</taxon>
        <taxon>Bacteroidia</taxon>
        <taxon>Bacteroidales</taxon>
        <taxon>Muribaculaceae</taxon>
        <taxon>Lepagella</taxon>
    </lineage>
</organism>
<evidence type="ECO:0000313" key="1">
    <source>
        <dbReference type="EMBL" id="TGY76667.1"/>
    </source>
</evidence>